<dbReference type="Proteomes" id="UP000051790">
    <property type="component" value="Unassembled WGS sequence"/>
</dbReference>
<evidence type="ECO:0000313" key="2">
    <source>
        <dbReference type="Proteomes" id="UP000051790"/>
    </source>
</evidence>
<proteinExistence type="predicted"/>
<organism evidence="1 2">
    <name type="scientific">Lacticaseibacillus manihotivorans DSM 13343 = JCM 12514</name>
    <dbReference type="NCBI Taxonomy" id="1423769"/>
    <lineage>
        <taxon>Bacteria</taxon>
        <taxon>Bacillati</taxon>
        <taxon>Bacillota</taxon>
        <taxon>Bacilli</taxon>
        <taxon>Lactobacillales</taxon>
        <taxon>Lactobacillaceae</taxon>
        <taxon>Lacticaseibacillus</taxon>
    </lineage>
</organism>
<dbReference type="AlphaFoldDB" id="A0A0R1QKP7"/>
<keyword evidence="2" id="KW-1185">Reference proteome</keyword>
<sequence length="160" mass="18313">MVDYFADSVHLDYHLLTRLLDLWSAVQEAQMQALMTRGTIVQAAEYLIGVHALADWVMRNSDDDGEVPIVVDESQAMVEWINREALKSADVYRVAVFEQYVAGLKYSLEDGFTPEFWLKQMIAIAQTSQELTTIEYGIDKTGRDLLAIKRQLQARREALR</sequence>
<evidence type="ECO:0000313" key="1">
    <source>
        <dbReference type="EMBL" id="KRL45057.1"/>
    </source>
</evidence>
<reference evidence="1 2" key="1">
    <citation type="journal article" date="2015" name="Genome Announc.">
        <title>Expanding the biotechnology potential of lactobacilli through comparative genomics of 213 strains and associated genera.</title>
        <authorList>
            <person name="Sun Z."/>
            <person name="Harris H.M."/>
            <person name="McCann A."/>
            <person name="Guo C."/>
            <person name="Argimon S."/>
            <person name="Zhang W."/>
            <person name="Yang X."/>
            <person name="Jeffery I.B."/>
            <person name="Cooney J.C."/>
            <person name="Kagawa T.F."/>
            <person name="Liu W."/>
            <person name="Song Y."/>
            <person name="Salvetti E."/>
            <person name="Wrobel A."/>
            <person name="Rasinkangas P."/>
            <person name="Parkhill J."/>
            <person name="Rea M.C."/>
            <person name="O'Sullivan O."/>
            <person name="Ritari J."/>
            <person name="Douillard F.P."/>
            <person name="Paul Ross R."/>
            <person name="Yang R."/>
            <person name="Briner A.E."/>
            <person name="Felis G.E."/>
            <person name="de Vos W.M."/>
            <person name="Barrangou R."/>
            <person name="Klaenhammer T.R."/>
            <person name="Caufield P.W."/>
            <person name="Cui Y."/>
            <person name="Zhang H."/>
            <person name="O'Toole P.W."/>
        </authorList>
    </citation>
    <scope>NUCLEOTIDE SEQUENCE [LARGE SCALE GENOMIC DNA]</scope>
    <source>
        <strain evidence="1 2">DSM 13343</strain>
    </source>
</reference>
<comment type="caution">
    <text evidence="1">The sequence shown here is derived from an EMBL/GenBank/DDBJ whole genome shotgun (WGS) entry which is preliminary data.</text>
</comment>
<gene>
    <name evidence="1" type="ORF">FD01_GL000846</name>
</gene>
<protein>
    <submittedName>
        <fullName evidence="1">Uncharacterized protein</fullName>
    </submittedName>
</protein>
<accession>A0A0R1QKP7</accession>
<dbReference type="PATRIC" id="fig|1423769.4.peg.907"/>
<dbReference type="EMBL" id="AZEU01000134">
    <property type="protein sequence ID" value="KRL45057.1"/>
    <property type="molecule type" value="Genomic_DNA"/>
</dbReference>
<name>A0A0R1QKP7_9LACO</name>